<evidence type="ECO:0000313" key="2">
    <source>
        <dbReference type="EMBL" id="MFC4363657.1"/>
    </source>
</evidence>
<protein>
    <submittedName>
        <fullName evidence="2">Uncharacterized protein</fullName>
    </submittedName>
</protein>
<organism evidence="2 3">
    <name type="scientific">Simiduia curdlanivorans</name>
    <dbReference type="NCBI Taxonomy" id="1492769"/>
    <lineage>
        <taxon>Bacteria</taxon>
        <taxon>Pseudomonadati</taxon>
        <taxon>Pseudomonadota</taxon>
        <taxon>Gammaproteobacteria</taxon>
        <taxon>Cellvibrionales</taxon>
        <taxon>Cellvibrionaceae</taxon>
        <taxon>Simiduia</taxon>
    </lineage>
</organism>
<dbReference type="RefSeq" id="WP_290261623.1">
    <property type="nucleotide sequence ID" value="NZ_JAUFQG010000004.1"/>
</dbReference>
<sequence length="273" mass="29080">MNLGRDETLEKLDADLGDRLAALSFADDLGGVQLLTAAECAHVAALDVSAFTSSFPRRECIEPRRVSLERLLLHGLGGLIVFLLLLLPLSRPVPEPIGVLKLNLQATEARPESLREASPEVKMGAEAIIARAESVAAPAVADVVADKRQPDSQPSVRPLMSISQSKAEALQAWSETYGDREASQSGRHQGSGTVFDSALNTRLSDIAPGRLVSGAAANTLADVNGVQEVVLGDQCFHVSKLDDQAMRGMGVWTRGHCTAPDAYQEKIKIGVLP</sequence>
<keyword evidence="1" id="KW-1133">Transmembrane helix</keyword>
<comment type="caution">
    <text evidence="2">The sequence shown here is derived from an EMBL/GenBank/DDBJ whole genome shotgun (WGS) entry which is preliminary data.</text>
</comment>
<keyword evidence="3" id="KW-1185">Reference proteome</keyword>
<dbReference type="EMBL" id="JBHSCX010000020">
    <property type="protein sequence ID" value="MFC4363657.1"/>
    <property type="molecule type" value="Genomic_DNA"/>
</dbReference>
<evidence type="ECO:0000313" key="3">
    <source>
        <dbReference type="Proteomes" id="UP001595840"/>
    </source>
</evidence>
<keyword evidence="1" id="KW-0472">Membrane</keyword>
<name>A0ABV8VAB2_9GAMM</name>
<dbReference type="Proteomes" id="UP001595840">
    <property type="component" value="Unassembled WGS sequence"/>
</dbReference>
<proteinExistence type="predicted"/>
<feature type="transmembrane region" description="Helical" evidence="1">
    <location>
        <begin position="71"/>
        <end position="89"/>
    </location>
</feature>
<gene>
    <name evidence="2" type="ORF">ACFOX3_15185</name>
</gene>
<keyword evidence="1" id="KW-0812">Transmembrane</keyword>
<reference evidence="3" key="1">
    <citation type="journal article" date="2019" name="Int. J. Syst. Evol. Microbiol.">
        <title>The Global Catalogue of Microorganisms (GCM) 10K type strain sequencing project: providing services to taxonomists for standard genome sequencing and annotation.</title>
        <authorList>
            <consortium name="The Broad Institute Genomics Platform"/>
            <consortium name="The Broad Institute Genome Sequencing Center for Infectious Disease"/>
            <person name="Wu L."/>
            <person name="Ma J."/>
        </authorList>
    </citation>
    <scope>NUCLEOTIDE SEQUENCE [LARGE SCALE GENOMIC DNA]</scope>
    <source>
        <strain evidence="3">CECT 8570</strain>
    </source>
</reference>
<accession>A0ABV8VAB2</accession>
<evidence type="ECO:0000256" key="1">
    <source>
        <dbReference type="SAM" id="Phobius"/>
    </source>
</evidence>